<sequence length="112" mass="12810">MKSILRKHKKQFVKQKVINSYPSEFSLVKRFWKYILDREEPLLIENLFLIRGQSKDEFVTAGGVPLSEGYKHIVATALQSEFMFVQNAWSGGYIVGTSIGKLASNATLKERQ</sequence>
<reference evidence="2" key="1">
    <citation type="journal article" date="2023" name="G3 (Bethesda)">
        <title>Genome assembly and association tests identify interacting loci associated with vigor, precocity, and sex in interspecific pistachio rootstocks.</title>
        <authorList>
            <person name="Palmer W."/>
            <person name="Jacygrad E."/>
            <person name="Sagayaradj S."/>
            <person name="Cavanaugh K."/>
            <person name="Han R."/>
            <person name="Bertier L."/>
            <person name="Beede B."/>
            <person name="Kafkas S."/>
            <person name="Golino D."/>
            <person name="Preece J."/>
            <person name="Michelmore R."/>
        </authorList>
    </citation>
    <scope>NUCLEOTIDE SEQUENCE [LARGE SCALE GENOMIC DNA]</scope>
</reference>
<evidence type="ECO:0000313" key="2">
    <source>
        <dbReference type="Proteomes" id="UP001163603"/>
    </source>
</evidence>
<gene>
    <name evidence="1" type="ORF">Pint_19324</name>
</gene>
<evidence type="ECO:0000313" key="1">
    <source>
        <dbReference type="EMBL" id="KAJ0043830.1"/>
    </source>
</evidence>
<protein>
    <submittedName>
        <fullName evidence="1">Uncharacterized protein</fullName>
    </submittedName>
</protein>
<organism evidence="1 2">
    <name type="scientific">Pistacia integerrima</name>
    <dbReference type="NCBI Taxonomy" id="434235"/>
    <lineage>
        <taxon>Eukaryota</taxon>
        <taxon>Viridiplantae</taxon>
        <taxon>Streptophyta</taxon>
        <taxon>Embryophyta</taxon>
        <taxon>Tracheophyta</taxon>
        <taxon>Spermatophyta</taxon>
        <taxon>Magnoliopsida</taxon>
        <taxon>eudicotyledons</taxon>
        <taxon>Gunneridae</taxon>
        <taxon>Pentapetalae</taxon>
        <taxon>rosids</taxon>
        <taxon>malvids</taxon>
        <taxon>Sapindales</taxon>
        <taxon>Anacardiaceae</taxon>
        <taxon>Pistacia</taxon>
    </lineage>
</organism>
<dbReference type="Proteomes" id="UP001163603">
    <property type="component" value="Chromosome 4"/>
</dbReference>
<name>A0ACC0Z1T1_9ROSI</name>
<dbReference type="EMBL" id="CM047739">
    <property type="protein sequence ID" value="KAJ0043830.1"/>
    <property type="molecule type" value="Genomic_DNA"/>
</dbReference>
<comment type="caution">
    <text evidence="1">The sequence shown here is derived from an EMBL/GenBank/DDBJ whole genome shotgun (WGS) entry which is preliminary data.</text>
</comment>
<proteinExistence type="predicted"/>
<keyword evidence="2" id="KW-1185">Reference proteome</keyword>
<accession>A0ACC0Z1T1</accession>